<evidence type="ECO:0000259" key="1">
    <source>
        <dbReference type="Pfam" id="PF13472"/>
    </source>
</evidence>
<comment type="caution">
    <text evidence="2">The sequence shown here is derived from an EMBL/GenBank/DDBJ whole genome shotgun (WGS) entry which is preliminary data.</text>
</comment>
<sequence>MNDNNLQVRALTDIDHLKVHGRTTGRLSPLTLFWTGSALELNVTGSELWVEVEADYKTYEPWMTIVINSVPVSRLMLTAGRYWVCLFRGMGGDTVKNVRIVRDVQAMSGDSRCSMKLHALKGDGAFLPVADKACKIEFIGDSITSGEGAIGAKPEADWISMWFSATRNYTAMTAEALDADYRVISQSGWGVLTSWDNNPRANIPDYYEQVCGLLTGEKNEALGAFEPNDFDSWQPDFVVVNLGTNDGGAFHSPEWKDEANQTTHKQRLNEDGTYNEEDIGAFEEAAVNFLVKLRRHNQRAHMVWAYGMLGTPMMQAIRRAVAAYLEQTGDTKVSVVELPNMTEETAGARAHPGVIAHEQAARTLTEAIRRITTS</sequence>
<reference evidence="3" key="1">
    <citation type="journal article" date="2019" name="Int. J. Syst. Evol. Microbiol.">
        <title>The Global Catalogue of Microorganisms (GCM) 10K type strain sequencing project: providing services to taxonomists for standard genome sequencing and annotation.</title>
        <authorList>
            <consortium name="The Broad Institute Genomics Platform"/>
            <consortium name="The Broad Institute Genome Sequencing Center for Infectious Disease"/>
            <person name="Wu L."/>
            <person name="Ma J."/>
        </authorList>
    </citation>
    <scope>NUCLEOTIDE SEQUENCE [LARGE SCALE GENOMIC DNA]</scope>
    <source>
        <strain evidence="3">CGMCC 1.18578</strain>
    </source>
</reference>
<dbReference type="Gene3D" id="3.40.50.1110">
    <property type="entry name" value="SGNH hydrolase"/>
    <property type="match status" value="1"/>
</dbReference>
<dbReference type="InterPro" id="IPR052762">
    <property type="entry name" value="PCW_deacetylase/CE"/>
</dbReference>
<dbReference type="CDD" id="cd01831">
    <property type="entry name" value="Endoglucanase_E_like"/>
    <property type="match status" value="1"/>
</dbReference>
<dbReference type="Gene3D" id="2.60.120.260">
    <property type="entry name" value="Galactose-binding domain-like"/>
    <property type="match status" value="1"/>
</dbReference>
<dbReference type="PANTHER" id="PTHR37834">
    <property type="entry name" value="GDSL-LIKE LIPASE/ACYLHYDROLASE DOMAIN PROTEIN (AFU_ORTHOLOGUE AFUA_2G00620)"/>
    <property type="match status" value="1"/>
</dbReference>
<keyword evidence="3" id="KW-1185">Reference proteome</keyword>
<dbReference type="EMBL" id="JBHSNC010000013">
    <property type="protein sequence ID" value="MFC5528805.1"/>
    <property type="molecule type" value="Genomic_DNA"/>
</dbReference>
<protein>
    <submittedName>
        <fullName evidence="2">GDSL family lipase</fullName>
    </submittedName>
</protein>
<dbReference type="InterPro" id="IPR013830">
    <property type="entry name" value="SGNH_hydro"/>
</dbReference>
<gene>
    <name evidence="2" type="ORF">ACFPQ4_04960</name>
</gene>
<organism evidence="2 3">
    <name type="scientific">Cohnella yongneupensis</name>
    <dbReference type="NCBI Taxonomy" id="425006"/>
    <lineage>
        <taxon>Bacteria</taxon>
        <taxon>Bacillati</taxon>
        <taxon>Bacillota</taxon>
        <taxon>Bacilli</taxon>
        <taxon>Bacillales</taxon>
        <taxon>Paenibacillaceae</taxon>
        <taxon>Cohnella</taxon>
    </lineage>
</organism>
<dbReference type="Proteomes" id="UP001596108">
    <property type="component" value="Unassembled WGS sequence"/>
</dbReference>
<dbReference type="Pfam" id="PF13472">
    <property type="entry name" value="Lipase_GDSL_2"/>
    <property type="match status" value="1"/>
</dbReference>
<dbReference type="RefSeq" id="WP_378110672.1">
    <property type="nucleotide sequence ID" value="NZ_JBHSNC010000013.1"/>
</dbReference>
<proteinExistence type="predicted"/>
<feature type="domain" description="SGNH hydrolase-type esterase" evidence="1">
    <location>
        <begin position="138"/>
        <end position="338"/>
    </location>
</feature>
<evidence type="ECO:0000313" key="3">
    <source>
        <dbReference type="Proteomes" id="UP001596108"/>
    </source>
</evidence>
<name>A0ABW0QXE1_9BACL</name>
<dbReference type="SUPFAM" id="SSF52266">
    <property type="entry name" value="SGNH hydrolase"/>
    <property type="match status" value="1"/>
</dbReference>
<dbReference type="InterPro" id="IPR037461">
    <property type="entry name" value="CtCE2-like_dom"/>
</dbReference>
<dbReference type="PANTHER" id="PTHR37834:SF2">
    <property type="entry name" value="ESTERASE, SGNH HYDROLASE-TYPE"/>
    <property type="match status" value="1"/>
</dbReference>
<evidence type="ECO:0000313" key="2">
    <source>
        <dbReference type="EMBL" id="MFC5528805.1"/>
    </source>
</evidence>
<dbReference type="InterPro" id="IPR036514">
    <property type="entry name" value="SGNH_hydro_sf"/>
</dbReference>
<accession>A0ABW0QXE1</accession>